<evidence type="ECO:0000259" key="4">
    <source>
        <dbReference type="Pfam" id="PF16327"/>
    </source>
</evidence>
<keyword evidence="3" id="KW-0472">Membrane</keyword>
<feature type="transmembrane region" description="Helical" evidence="3">
    <location>
        <begin position="223"/>
        <end position="244"/>
    </location>
</feature>
<keyword evidence="3" id="KW-1133">Transmembrane helix</keyword>
<feature type="transmembrane region" description="Helical" evidence="3">
    <location>
        <begin position="359"/>
        <end position="376"/>
    </location>
</feature>
<reference evidence="5" key="1">
    <citation type="submission" date="2020-02" db="EMBL/GenBank/DDBJ databases">
        <authorList>
            <person name="Meier V. D."/>
        </authorList>
    </citation>
    <scope>NUCLEOTIDE SEQUENCE</scope>
    <source>
        <strain evidence="5">AVDCRST_MAG40</strain>
    </source>
</reference>
<name>A0A6J4MHV1_9BACT</name>
<keyword evidence="5" id="KW-0456">Lyase</keyword>
<feature type="domain" description="Cytochrome c-type biogenesis protein CcmF C-terminal" evidence="4">
    <location>
        <begin position="43"/>
        <end position="375"/>
    </location>
</feature>
<keyword evidence="3" id="KW-0812">Transmembrane</keyword>
<dbReference type="GO" id="GO:0015232">
    <property type="term" value="F:heme transmembrane transporter activity"/>
    <property type="evidence" value="ECO:0007669"/>
    <property type="project" value="InterPro"/>
</dbReference>
<protein>
    <submittedName>
        <fullName evidence="5">Cytochrome c heme lyase subunit CcmF</fullName>
    </submittedName>
</protein>
<dbReference type="GO" id="GO:0017004">
    <property type="term" value="P:cytochrome complex assembly"/>
    <property type="evidence" value="ECO:0007669"/>
    <property type="project" value="UniProtKB-KW"/>
</dbReference>
<dbReference type="EMBL" id="CADCTX010000922">
    <property type="protein sequence ID" value="CAA9358729.1"/>
    <property type="molecule type" value="Genomic_DNA"/>
</dbReference>
<feature type="non-terminal residue" evidence="5">
    <location>
        <position position="1"/>
    </location>
</feature>
<evidence type="ECO:0000313" key="5">
    <source>
        <dbReference type="EMBL" id="CAA9358729.1"/>
    </source>
</evidence>
<dbReference type="InterPro" id="IPR032523">
    <property type="entry name" value="CcmF_C"/>
</dbReference>
<feature type="transmembrane region" description="Helical" evidence="3">
    <location>
        <begin position="176"/>
        <end position="194"/>
    </location>
</feature>
<dbReference type="GO" id="GO:0016020">
    <property type="term" value="C:membrane"/>
    <property type="evidence" value="ECO:0007669"/>
    <property type="project" value="InterPro"/>
</dbReference>
<dbReference type="PANTHER" id="PTHR43653:SF1">
    <property type="entry name" value="CYTOCHROME C-TYPE BIOGENESIS PROTEIN CCMF"/>
    <property type="match status" value="1"/>
</dbReference>
<organism evidence="5">
    <name type="scientific">uncultured Gemmatimonadaceae bacterium</name>
    <dbReference type="NCBI Taxonomy" id="246130"/>
    <lineage>
        <taxon>Bacteria</taxon>
        <taxon>Pseudomonadati</taxon>
        <taxon>Gemmatimonadota</taxon>
        <taxon>Gemmatimonadia</taxon>
        <taxon>Gemmatimonadales</taxon>
        <taxon>Gemmatimonadaceae</taxon>
        <taxon>environmental samples</taxon>
    </lineage>
</organism>
<dbReference type="GO" id="GO:0016829">
    <property type="term" value="F:lyase activity"/>
    <property type="evidence" value="ECO:0007669"/>
    <property type="project" value="UniProtKB-KW"/>
</dbReference>
<sequence>NVTLVVATFLLSILGTFITRSGIISSVHSFAQSPVGTWFGGFLIVSLVATGYLVATRLRDLEAKAELESMVSREAAFLYNNLVLCGIAFSVLWGTLFPIVSEAVKGNKITVGPPFFNSVNVPLGLLLLALTGVGPLIAWRRASASNLRRQFTAPVAMGLALGAALVALGMRDVYAVVAYTLAGFVLGTIVQEFYKGVGARMRMHGENPAAALVRLVARNRRRYGGYVVHLGIVVMFAAFAGLAFKKEFDITLKPGASFAAVDPWGHRWSFTSQGVSEYEQLNRQVQAIGLAATRDGRPAGIVTSEKRQHVDGQGNPTFEPSTEVGIMGSLRQDVYVVLSGVSAGEAAEVRITFNPLVEWVWYGGMIMALGGLIVMWPQAERARKQSGYVAELRPAPAAERDELAEVLL</sequence>
<accession>A0A6J4MHV1</accession>
<feature type="transmembrane region" description="Helical" evidence="3">
    <location>
        <begin position="151"/>
        <end position="170"/>
    </location>
</feature>
<dbReference type="InterPro" id="IPR003567">
    <property type="entry name" value="Cyt_c_biogenesis"/>
</dbReference>
<comment type="similarity">
    <text evidence="1">Belongs to the CcmF/CycK/Ccl1/NrfE/CcsA family.</text>
</comment>
<evidence type="ECO:0000256" key="1">
    <source>
        <dbReference type="ARBA" id="ARBA00009186"/>
    </source>
</evidence>
<dbReference type="Pfam" id="PF16327">
    <property type="entry name" value="CcmF_C"/>
    <property type="match status" value="1"/>
</dbReference>
<keyword evidence="2" id="KW-0201">Cytochrome c-type biogenesis</keyword>
<evidence type="ECO:0000256" key="3">
    <source>
        <dbReference type="SAM" id="Phobius"/>
    </source>
</evidence>
<feature type="transmembrane region" description="Helical" evidence="3">
    <location>
        <begin position="76"/>
        <end position="99"/>
    </location>
</feature>
<dbReference type="AlphaFoldDB" id="A0A6J4MHV1"/>
<evidence type="ECO:0000256" key="2">
    <source>
        <dbReference type="ARBA" id="ARBA00022748"/>
    </source>
</evidence>
<feature type="transmembrane region" description="Helical" evidence="3">
    <location>
        <begin position="119"/>
        <end position="139"/>
    </location>
</feature>
<gene>
    <name evidence="5" type="ORF">AVDCRST_MAG40-3342</name>
</gene>
<feature type="transmembrane region" description="Helical" evidence="3">
    <location>
        <begin position="37"/>
        <end position="55"/>
    </location>
</feature>
<proteinExistence type="inferred from homology"/>
<dbReference type="PANTHER" id="PTHR43653">
    <property type="entry name" value="CYTOCHROME C ASSEMBLY PROTEIN-RELATED"/>
    <property type="match status" value="1"/>
</dbReference>